<dbReference type="PANTHER" id="PTHR21064">
    <property type="entry name" value="AMINOGLYCOSIDE PHOSPHOTRANSFERASE DOMAIN-CONTAINING PROTEIN-RELATED"/>
    <property type="match status" value="1"/>
</dbReference>
<comment type="similarity">
    <text evidence="1">Belongs to the pseudomonas-type ThrB family.</text>
</comment>
<accession>A0A9D1YRT2</accession>
<proteinExistence type="inferred from homology"/>
<dbReference type="AlphaFoldDB" id="A0A9D1YRT2"/>
<gene>
    <name evidence="3" type="ORF">H9831_13635</name>
</gene>
<dbReference type="GO" id="GO:0019202">
    <property type="term" value="F:amino acid kinase activity"/>
    <property type="evidence" value="ECO:0007669"/>
    <property type="project" value="TreeGrafter"/>
</dbReference>
<dbReference type="InterPro" id="IPR011009">
    <property type="entry name" value="Kinase-like_dom_sf"/>
</dbReference>
<dbReference type="Gene3D" id="3.90.1200.10">
    <property type="match status" value="1"/>
</dbReference>
<dbReference type="InterPro" id="IPR050249">
    <property type="entry name" value="Pseudomonas-type_ThrB"/>
</dbReference>
<reference evidence="3" key="1">
    <citation type="journal article" date="2021" name="PeerJ">
        <title>Extensive microbial diversity within the chicken gut microbiome revealed by metagenomics and culture.</title>
        <authorList>
            <person name="Gilroy R."/>
            <person name="Ravi A."/>
            <person name="Getino M."/>
            <person name="Pursley I."/>
            <person name="Horton D.L."/>
            <person name="Alikhan N.F."/>
            <person name="Baker D."/>
            <person name="Gharbi K."/>
            <person name="Hall N."/>
            <person name="Watson M."/>
            <person name="Adriaenssens E.M."/>
            <person name="Foster-Nyarko E."/>
            <person name="Jarju S."/>
            <person name="Secka A."/>
            <person name="Antonio M."/>
            <person name="Oren A."/>
            <person name="Chaudhuri R.R."/>
            <person name="La Ragione R."/>
            <person name="Hildebrand F."/>
            <person name="Pallen M.J."/>
        </authorList>
    </citation>
    <scope>NUCLEOTIDE SEQUENCE</scope>
    <source>
        <strain evidence="3">ChiSxjej3B15-24422</strain>
    </source>
</reference>
<reference evidence="3" key="2">
    <citation type="submission" date="2021-04" db="EMBL/GenBank/DDBJ databases">
        <authorList>
            <person name="Gilroy R."/>
        </authorList>
    </citation>
    <scope>NUCLEOTIDE SEQUENCE</scope>
    <source>
        <strain evidence="3">ChiSxjej3B15-24422</strain>
    </source>
</reference>
<dbReference type="InterPro" id="IPR002575">
    <property type="entry name" value="Aminoglycoside_PTrfase"/>
</dbReference>
<comment type="caution">
    <text evidence="3">The sequence shown here is derived from an EMBL/GenBank/DDBJ whole genome shotgun (WGS) entry which is preliminary data.</text>
</comment>
<evidence type="ECO:0000313" key="3">
    <source>
        <dbReference type="EMBL" id="HIY61694.1"/>
    </source>
</evidence>
<organism evidence="3 4">
    <name type="scientific">Candidatus Eisenbergiella pullistercoris</name>
    <dbReference type="NCBI Taxonomy" id="2838555"/>
    <lineage>
        <taxon>Bacteria</taxon>
        <taxon>Bacillati</taxon>
        <taxon>Bacillota</taxon>
        <taxon>Clostridia</taxon>
        <taxon>Lachnospirales</taxon>
        <taxon>Lachnospiraceae</taxon>
        <taxon>Eisenbergiella</taxon>
    </lineage>
</organism>
<dbReference type="PANTHER" id="PTHR21064:SF6">
    <property type="entry name" value="AMINOGLYCOSIDE PHOSPHOTRANSFERASE DOMAIN-CONTAINING PROTEIN"/>
    <property type="match status" value="1"/>
</dbReference>
<evidence type="ECO:0000256" key="1">
    <source>
        <dbReference type="ARBA" id="ARBA00038240"/>
    </source>
</evidence>
<dbReference type="SUPFAM" id="SSF56112">
    <property type="entry name" value="Protein kinase-like (PK-like)"/>
    <property type="match status" value="1"/>
</dbReference>
<dbReference type="EMBL" id="DXDD01000167">
    <property type="protein sequence ID" value="HIY61694.1"/>
    <property type="molecule type" value="Genomic_DNA"/>
</dbReference>
<feature type="domain" description="Aminoglycoside phosphotransferase" evidence="2">
    <location>
        <begin position="31"/>
        <end position="213"/>
    </location>
</feature>
<sequence length="299" mass="33777">MDAKWTEILSAWGTESADIRLRKPGVWEIDQRFMLKAYEDEKSLERNVQFLTVLAECGAPSARIIKTRDGEAYGKAGGKCWLMTAKLPGNSLADIRDPGAAEKMGETIARLHAILRKCEKKLTLWDNSLLNEMEGWVRQTLQQNGWKPVSRQEWLSVTDRLRDLYSGLPRQLIHRDVHFGNFLFQNGEFSGYLDFDLSQRNIRIFDPAYFLTGLLAQEGGSKLSTQEWLEITASVLSGYESVDGLKQEEKAALPCVMESIEILFAAYFASVGNPDAAAEAAKLFHRIRGVEDRIRKALT</sequence>
<evidence type="ECO:0000259" key="2">
    <source>
        <dbReference type="Pfam" id="PF01636"/>
    </source>
</evidence>
<evidence type="ECO:0000313" key="4">
    <source>
        <dbReference type="Proteomes" id="UP000824007"/>
    </source>
</evidence>
<dbReference type="Proteomes" id="UP000824007">
    <property type="component" value="Unassembled WGS sequence"/>
</dbReference>
<protein>
    <submittedName>
        <fullName evidence="3">Phosphotransferase</fullName>
    </submittedName>
</protein>
<name>A0A9D1YRT2_9FIRM</name>
<dbReference type="Pfam" id="PF01636">
    <property type="entry name" value="APH"/>
    <property type="match status" value="1"/>
</dbReference>